<evidence type="ECO:0000313" key="2">
    <source>
        <dbReference type="EMBL" id="MBO4205250.1"/>
    </source>
</evidence>
<sequence length="343" mass="37113">MTVTQTSRVADLDPARWDATVEPGGFYGAVPWLTVAEATADLAPVHLVAEATGVPGPATATLACYPVATTSPFPLCRADVVTGSPDEPMPSLFCGGRHPAHTRINAAGTDPATRARLTDALLARAERLAVDRGMRSVGMLYVDADDAVTRQVLTGRGYRIRCHATAALLAVPDTGLAGYLDGLRSKTRIMVKREISRLADAGLGVTVHPVTAEVQDDLARFETALTDRYGGAFDPQATRRLRETIATHLPGTARVAFADLSGRRCGSLLFFHWRDELYARTAGFDYPVKGDLPVYFGLLFYWLIDHAHSLGVRTIYYSTGADRAKRSRGCRLVGQDAFVKPLR</sequence>
<accession>A0ABS3VL58</accession>
<dbReference type="InterPro" id="IPR038740">
    <property type="entry name" value="BioF2-like_GNAT_dom"/>
</dbReference>
<evidence type="ECO:0000313" key="3">
    <source>
        <dbReference type="Proteomes" id="UP000823521"/>
    </source>
</evidence>
<evidence type="ECO:0000259" key="1">
    <source>
        <dbReference type="Pfam" id="PF13480"/>
    </source>
</evidence>
<organism evidence="2 3">
    <name type="scientific">Micromonospora echinofusca</name>
    <dbReference type="NCBI Taxonomy" id="47858"/>
    <lineage>
        <taxon>Bacteria</taxon>
        <taxon>Bacillati</taxon>
        <taxon>Actinomycetota</taxon>
        <taxon>Actinomycetes</taxon>
        <taxon>Micromonosporales</taxon>
        <taxon>Micromonosporaceae</taxon>
        <taxon>Micromonospora</taxon>
    </lineage>
</organism>
<gene>
    <name evidence="2" type="ORF">GSF22_04380</name>
</gene>
<dbReference type="RefSeq" id="WP_208811436.1">
    <property type="nucleotide sequence ID" value="NZ_WVUH01000019.1"/>
</dbReference>
<dbReference type="Gene3D" id="3.40.630.30">
    <property type="match status" value="1"/>
</dbReference>
<name>A0ABS3VL58_MICEH</name>
<dbReference type="Proteomes" id="UP000823521">
    <property type="component" value="Unassembled WGS sequence"/>
</dbReference>
<dbReference type="SUPFAM" id="SSF55729">
    <property type="entry name" value="Acyl-CoA N-acyltransferases (Nat)"/>
    <property type="match status" value="1"/>
</dbReference>
<dbReference type="EMBL" id="WVUH01000019">
    <property type="protein sequence ID" value="MBO4205250.1"/>
    <property type="molecule type" value="Genomic_DNA"/>
</dbReference>
<dbReference type="InterPro" id="IPR016181">
    <property type="entry name" value="Acyl_CoA_acyltransferase"/>
</dbReference>
<comment type="caution">
    <text evidence="2">The sequence shown here is derived from an EMBL/GenBank/DDBJ whole genome shotgun (WGS) entry which is preliminary data.</text>
</comment>
<keyword evidence="3" id="KW-1185">Reference proteome</keyword>
<feature type="domain" description="BioF2-like acetyltransferase" evidence="1">
    <location>
        <begin position="185"/>
        <end position="326"/>
    </location>
</feature>
<protein>
    <submittedName>
        <fullName evidence="2">GNAT family N-acetyltransferase</fullName>
    </submittedName>
</protein>
<proteinExistence type="predicted"/>
<dbReference type="Pfam" id="PF13480">
    <property type="entry name" value="Acetyltransf_6"/>
    <property type="match status" value="1"/>
</dbReference>
<reference evidence="2 3" key="1">
    <citation type="submission" date="2019-12" db="EMBL/GenBank/DDBJ databases">
        <title>Whole genome sequencing of endophytic Actinobacterium Micromonospora sp. MPMI6T.</title>
        <authorList>
            <person name="Evv R."/>
            <person name="Podile A.R."/>
        </authorList>
    </citation>
    <scope>NUCLEOTIDE SEQUENCE [LARGE SCALE GENOMIC DNA]</scope>
    <source>
        <strain evidence="2 3">MPMI6</strain>
    </source>
</reference>